<dbReference type="Gene3D" id="1.20.1290.10">
    <property type="entry name" value="AhpD-like"/>
    <property type="match status" value="1"/>
</dbReference>
<comment type="caution">
    <text evidence="2">The sequence shown here is derived from an EMBL/GenBank/DDBJ whole genome shotgun (WGS) entry which is preliminary data.</text>
</comment>
<dbReference type="STRING" id="252474.B1A74_05895"/>
<protein>
    <submittedName>
        <fullName evidence="2">Carboxymuconolactone decarboxylase</fullName>
    </submittedName>
</protein>
<dbReference type="PANTHER" id="PTHR35446:SF3">
    <property type="entry name" value="CMD DOMAIN-CONTAINING PROTEIN"/>
    <property type="match status" value="1"/>
</dbReference>
<feature type="domain" description="Carboxymuconolactone decarboxylase-like" evidence="1">
    <location>
        <begin position="43"/>
        <end position="118"/>
    </location>
</feature>
<dbReference type="Pfam" id="PF02627">
    <property type="entry name" value="CMD"/>
    <property type="match status" value="1"/>
</dbReference>
<gene>
    <name evidence="2" type="ORF">B1A74_05895</name>
</gene>
<keyword evidence="3" id="KW-1185">Reference proteome</keyword>
<reference evidence="2 3" key="1">
    <citation type="submission" date="2017-02" db="EMBL/GenBank/DDBJ databases">
        <title>Genomic diversity within the haloalkaliphilic genus Thioalkalivibrio.</title>
        <authorList>
            <person name="Ahn A.-C."/>
            <person name="Meier-Kolthoff J."/>
            <person name="Overmars L."/>
            <person name="Richter M."/>
            <person name="Woyke T."/>
            <person name="Sorokin D.Y."/>
            <person name="Muyzer G."/>
        </authorList>
    </citation>
    <scope>NUCLEOTIDE SEQUENCE [LARGE SCALE GENOMIC DNA]</scope>
    <source>
        <strain evidence="2 3">HL17</strain>
    </source>
</reference>
<dbReference type="OrthoDB" id="9808310at2"/>
<dbReference type="InterPro" id="IPR029032">
    <property type="entry name" value="AhpD-like"/>
</dbReference>
<dbReference type="InterPro" id="IPR003779">
    <property type="entry name" value="CMD-like"/>
</dbReference>
<dbReference type="PANTHER" id="PTHR35446">
    <property type="entry name" value="SI:CH211-175M2.5"/>
    <property type="match status" value="1"/>
</dbReference>
<dbReference type="Proteomes" id="UP000189177">
    <property type="component" value="Unassembled WGS sequence"/>
</dbReference>
<dbReference type="RefSeq" id="WP_077244063.1">
    <property type="nucleotide sequence ID" value="NZ_MUZR01000017.1"/>
</dbReference>
<proteinExistence type="predicted"/>
<dbReference type="AlphaFoldDB" id="A0A1V2ZZ17"/>
<dbReference type="SUPFAM" id="SSF69118">
    <property type="entry name" value="AhpD-like"/>
    <property type="match status" value="1"/>
</dbReference>
<accession>A0A1V2ZZ17</accession>
<organism evidence="2 3">
    <name type="scientific">Thioalkalivibrio halophilus</name>
    <dbReference type="NCBI Taxonomy" id="252474"/>
    <lineage>
        <taxon>Bacteria</taxon>
        <taxon>Pseudomonadati</taxon>
        <taxon>Pseudomonadota</taxon>
        <taxon>Gammaproteobacteria</taxon>
        <taxon>Chromatiales</taxon>
        <taxon>Ectothiorhodospiraceae</taxon>
        <taxon>Thioalkalivibrio</taxon>
    </lineage>
</organism>
<name>A0A1V2ZZ17_9GAMM</name>
<dbReference type="EMBL" id="MUZR01000017">
    <property type="protein sequence ID" value="OOC10329.1"/>
    <property type="molecule type" value="Genomic_DNA"/>
</dbReference>
<dbReference type="GO" id="GO:0051920">
    <property type="term" value="F:peroxiredoxin activity"/>
    <property type="evidence" value="ECO:0007669"/>
    <property type="project" value="InterPro"/>
</dbReference>
<evidence type="ECO:0000313" key="3">
    <source>
        <dbReference type="Proteomes" id="UP000189177"/>
    </source>
</evidence>
<evidence type="ECO:0000259" key="1">
    <source>
        <dbReference type="Pfam" id="PF02627"/>
    </source>
</evidence>
<evidence type="ECO:0000313" key="2">
    <source>
        <dbReference type="EMBL" id="OOC10329.1"/>
    </source>
</evidence>
<sequence length="188" mass="20338">MTTESDFPLHDRASAPAAAASFDRAEATFGMVPNLIRKMATVPALAAAYLDLNELLQQTSLSGEEQAVLLLTVSRFHACDYCMAAHSMTGRMAGVADSVVDALREDRPLEDPALEALRGFARAMLEHRGWVDETDKQAFLEAGHTPQKMLEVILAIGLKTLSNYTNHIAATPVDEPMQGERWTAPAGG</sequence>